<dbReference type="AlphaFoldDB" id="A0A6C0E7B6"/>
<proteinExistence type="predicted"/>
<feature type="region of interest" description="Disordered" evidence="1">
    <location>
        <begin position="1"/>
        <end position="42"/>
    </location>
</feature>
<evidence type="ECO:0000313" key="2">
    <source>
        <dbReference type="EMBL" id="QHT23315.1"/>
    </source>
</evidence>
<sequence>MAYSLKKRKQLSKSSKKNKTKLRKAKKTNRTRRFRKQYGGNLDQSQKEYIEDQIKDLEFTEAQKRTIFRYFDIISSHVSKESSTNYTNDGSTVLHDFFVNVKSNYGRNITVEAKREIFLVGLFEMYNSKREELDIKTPFELKGLLGRKK</sequence>
<evidence type="ECO:0000256" key="1">
    <source>
        <dbReference type="SAM" id="MobiDB-lite"/>
    </source>
</evidence>
<protein>
    <submittedName>
        <fullName evidence="2">Uncharacterized protein</fullName>
    </submittedName>
</protein>
<organism evidence="2">
    <name type="scientific">viral metagenome</name>
    <dbReference type="NCBI Taxonomy" id="1070528"/>
    <lineage>
        <taxon>unclassified sequences</taxon>
        <taxon>metagenomes</taxon>
        <taxon>organismal metagenomes</taxon>
    </lineage>
</organism>
<feature type="compositionally biased region" description="Basic residues" evidence="1">
    <location>
        <begin position="1"/>
        <end position="36"/>
    </location>
</feature>
<accession>A0A6C0E7B6</accession>
<dbReference type="EMBL" id="MN739730">
    <property type="protein sequence ID" value="QHT23315.1"/>
    <property type="molecule type" value="Genomic_DNA"/>
</dbReference>
<reference evidence="2" key="1">
    <citation type="journal article" date="2020" name="Nature">
        <title>Giant virus diversity and host interactions through global metagenomics.</title>
        <authorList>
            <person name="Schulz F."/>
            <person name="Roux S."/>
            <person name="Paez-Espino D."/>
            <person name="Jungbluth S."/>
            <person name="Walsh D.A."/>
            <person name="Denef V.J."/>
            <person name="McMahon K.D."/>
            <person name="Konstantinidis K.T."/>
            <person name="Eloe-Fadrosh E.A."/>
            <person name="Kyrpides N.C."/>
            <person name="Woyke T."/>
        </authorList>
    </citation>
    <scope>NUCLEOTIDE SEQUENCE</scope>
    <source>
        <strain evidence="2">GVMAG-M-3300023179-116</strain>
    </source>
</reference>
<name>A0A6C0E7B6_9ZZZZ</name>